<dbReference type="NCBIfam" id="NF003606">
    <property type="entry name" value="PRK05257.2-1"/>
    <property type="match status" value="1"/>
</dbReference>
<comment type="pathway">
    <text evidence="3 9">Carbohydrate metabolism; tricarboxylic acid cycle; oxaloacetate from (S)-malate (quinone route): step 1/1.</text>
</comment>
<evidence type="ECO:0000256" key="10">
    <source>
        <dbReference type="SAM" id="MobiDB-lite"/>
    </source>
</evidence>
<feature type="region of interest" description="Disordered" evidence="10">
    <location>
        <begin position="544"/>
        <end position="579"/>
    </location>
</feature>
<comment type="catalytic activity">
    <reaction evidence="1 9">
        <text>(S)-malate + a quinone = a quinol + oxaloacetate</text>
        <dbReference type="Rhea" id="RHEA:46012"/>
        <dbReference type="ChEBI" id="CHEBI:15589"/>
        <dbReference type="ChEBI" id="CHEBI:16452"/>
        <dbReference type="ChEBI" id="CHEBI:24646"/>
        <dbReference type="ChEBI" id="CHEBI:132124"/>
        <dbReference type="EC" id="1.1.5.4"/>
    </reaction>
</comment>
<dbReference type="Pfam" id="PF06039">
    <property type="entry name" value="Mqo"/>
    <property type="match status" value="1"/>
</dbReference>
<proteinExistence type="inferred from homology"/>
<keyword evidence="7 9" id="KW-0274">FAD</keyword>
<protein>
    <recommendedName>
        <fullName evidence="9">Probable malate:quinone oxidoreductase</fullName>
        <ecNumber evidence="9">1.1.5.4</ecNumber>
    </recommendedName>
    <alternativeName>
        <fullName evidence="9">MQO</fullName>
    </alternativeName>
    <alternativeName>
        <fullName evidence="9">Malate dehydrogenase [quinone]</fullName>
    </alternativeName>
</protein>
<dbReference type="NCBIfam" id="NF003605">
    <property type="entry name" value="PRK05257.1-4"/>
    <property type="match status" value="1"/>
</dbReference>
<dbReference type="InterPro" id="IPR006231">
    <property type="entry name" value="MQO"/>
</dbReference>
<organism evidence="11 12">
    <name type="scientific">Pseudomonas asturiensis</name>
    <dbReference type="NCBI Taxonomy" id="1190415"/>
    <lineage>
        <taxon>Bacteria</taxon>
        <taxon>Pseudomonadati</taxon>
        <taxon>Pseudomonadota</taxon>
        <taxon>Gammaproteobacteria</taxon>
        <taxon>Pseudomonadales</taxon>
        <taxon>Pseudomonadaceae</taxon>
        <taxon>Pseudomonas</taxon>
    </lineage>
</organism>
<keyword evidence="5 9" id="KW-0816">Tricarboxylic acid cycle</keyword>
<dbReference type="UniPathway" id="UPA00223">
    <property type="reaction ID" value="UER01008"/>
</dbReference>
<dbReference type="AlphaFoldDB" id="A0A1M7JFS2"/>
<evidence type="ECO:0000256" key="6">
    <source>
        <dbReference type="ARBA" id="ARBA00022630"/>
    </source>
</evidence>
<keyword evidence="6 9" id="KW-0285">Flavoprotein</keyword>
<gene>
    <name evidence="9" type="primary">mqo</name>
    <name evidence="11" type="ORF">SAMN05216593_101313</name>
</gene>
<evidence type="ECO:0000256" key="3">
    <source>
        <dbReference type="ARBA" id="ARBA00005012"/>
    </source>
</evidence>
<dbReference type="NCBIfam" id="TIGR01320">
    <property type="entry name" value="mal_quin_oxido"/>
    <property type="match status" value="1"/>
</dbReference>
<feature type="compositionally biased region" description="Low complexity" evidence="10">
    <location>
        <begin position="553"/>
        <end position="564"/>
    </location>
</feature>
<dbReference type="PANTHER" id="PTHR43104">
    <property type="entry name" value="L-2-HYDROXYGLUTARATE DEHYDROGENASE, MITOCHONDRIAL"/>
    <property type="match status" value="1"/>
</dbReference>
<dbReference type="Proteomes" id="UP000183983">
    <property type="component" value="Unassembled WGS sequence"/>
</dbReference>
<evidence type="ECO:0000313" key="12">
    <source>
        <dbReference type="Proteomes" id="UP000183983"/>
    </source>
</evidence>
<keyword evidence="8 9" id="KW-0560">Oxidoreductase</keyword>
<evidence type="ECO:0000256" key="2">
    <source>
        <dbReference type="ARBA" id="ARBA00001974"/>
    </source>
</evidence>
<evidence type="ECO:0000256" key="5">
    <source>
        <dbReference type="ARBA" id="ARBA00022532"/>
    </source>
</evidence>
<comment type="cofactor">
    <cofactor evidence="2 9">
        <name>FAD</name>
        <dbReference type="ChEBI" id="CHEBI:57692"/>
    </cofactor>
</comment>
<dbReference type="NCBIfam" id="NF003603">
    <property type="entry name" value="PRK05257.1-1"/>
    <property type="match status" value="1"/>
</dbReference>
<dbReference type="GO" id="GO:0047545">
    <property type="term" value="F:(S)-2-hydroxyglutarate dehydrogenase activity"/>
    <property type="evidence" value="ECO:0007669"/>
    <property type="project" value="TreeGrafter"/>
</dbReference>
<comment type="similarity">
    <text evidence="4 9">Belongs to the MQO family.</text>
</comment>
<dbReference type="PANTHER" id="PTHR43104:SF2">
    <property type="entry name" value="L-2-HYDROXYGLUTARATE DEHYDROGENASE, MITOCHONDRIAL"/>
    <property type="match status" value="1"/>
</dbReference>
<dbReference type="EC" id="1.1.5.4" evidence="9"/>
<dbReference type="GO" id="GO:0006099">
    <property type="term" value="P:tricarboxylic acid cycle"/>
    <property type="evidence" value="ECO:0007669"/>
    <property type="project" value="UniProtKB-UniRule"/>
</dbReference>
<dbReference type="GO" id="GO:0008924">
    <property type="term" value="F:L-malate dehydrogenase (quinone) activity"/>
    <property type="evidence" value="ECO:0007669"/>
    <property type="project" value="UniProtKB-UniRule"/>
</dbReference>
<evidence type="ECO:0000256" key="7">
    <source>
        <dbReference type="ARBA" id="ARBA00022827"/>
    </source>
</evidence>
<accession>A0A1M7JFS2</accession>
<dbReference type="EMBL" id="FRDA01000001">
    <property type="protein sequence ID" value="SHM51872.1"/>
    <property type="molecule type" value="Genomic_DNA"/>
</dbReference>
<dbReference type="STRING" id="1190415.SAMN05216593_101313"/>
<evidence type="ECO:0000256" key="4">
    <source>
        <dbReference type="ARBA" id="ARBA00006389"/>
    </source>
</evidence>
<dbReference type="HAMAP" id="MF_00212">
    <property type="entry name" value="MQO"/>
    <property type="match status" value="1"/>
</dbReference>
<dbReference type="NCBIfam" id="NF009875">
    <property type="entry name" value="PRK13339.1"/>
    <property type="match status" value="1"/>
</dbReference>
<reference evidence="11 12" key="1">
    <citation type="submission" date="2016-11" db="EMBL/GenBank/DDBJ databases">
        <authorList>
            <person name="Jaros S."/>
            <person name="Januszkiewicz K."/>
            <person name="Wedrychowicz H."/>
        </authorList>
    </citation>
    <scope>NUCLEOTIDE SEQUENCE [LARGE SCALE GENOMIC DNA]</scope>
    <source>
        <strain evidence="11 12">LMG 26898</strain>
    </source>
</reference>
<sequence>MVRAFVACVAACADPDPQKQSADGIYQMDYSMLKKVNTALLGLAMSLGMMPAHSAETKKVDVLLVGGGIMSATLGVWLNELEPGWSMEMVERLDGVAEESSNGWNNAGTGHSALAELNYTPEDKNGNVDISKAIEINEAFQISRQFWSWQVKTGVLKNPRSFINSTPHMSFVWGDNNIEFLRKRYAALQSSPLFSGMQYSEDHEQIKKWVPLMMEGRDPAQKLAVTWSPIGTDVNFGEITRQFVANLQSKSNFSLKLSSEVQDITRNDDGSWRVKYKNLKDGTETETDAKFLFIGAGGAALHLLQESGIPEAKEYGGFPVGGSWLVTENPTLAMQHMGKAYGIASTGAPPMSVPHLDTRVLDGKRVILFGPFATFSTKFLKNGSYFDLLTSTTTHNVWPMTRVGVAQYPLIEYLAGQVMMSDDDRFAALQQYFPNAKKEDWRLMQAGQRVQIIKRDEEKGGVLKLGTEIVASKDGSIAGLLGASPGASTAAPIMLGVLEKVFKDKVATPAWQEKLRQIVPSYGTKLNDNPDRVAQEWAYTAETLQLTPPPPVNKATAATAPAAKPAEKRESNPASDMAL</sequence>
<dbReference type="InterPro" id="IPR036188">
    <property type="entry name" value="FAD/NAD-bd_sf"/>
</dbReference>
<evidence type="ECO:0000256" key="9">
    <source>
        <dbReference type="HAMAP-Rule" id="MF_00212"/>
    </source>
</evidence>
<name>A0A1M7JFS2_9PSED</name>
<evidence type="ECO:0000256" key="1">
    <source>
        <dbReference type="ARBA" id="ARBA00001139"/>
    </source>
</evidence>
<dbReference type="SUPFAM" id="SSF51905">
    <property type="entry name" value="FAD/NAD(P)-binding domain"/>
    <property type="match status" value="1"/>
</dbReference>
<evidence type="ECO:0000256" key="8">
    <source>
        <dbReference type="ARBA" id="ARBA00023002"/>
    </source>
</evidence>
<dbReference type="NCBIfam" id="NF003611">
    <property type="entry name" value="PRK05257.3-2"/>
    <property type="match status" value="1"/>
</dbReference>
<evidence type="ECO:0000313" key="11">
    <source>
        <dbReference type="EMBL" id="SHM51872.1"/>
    </source>
</evidence>